<proteinExistence type="predicted"/>
<feature type="compositionally biased region" description="Acidic residues" evidence="1">
    <location>
        <begin position="95"/>
        <end position="105"/>
    </location>
</feature>
<feature type="region of interest" description="Disordered" evidence="1">
    <location>
        <begin position="84"/>
        <end position="111"/>
    </location>
</feature>
<sequence>MWLYDYEDSLENALLKIEIEETDVNNNILEKELKILYAIEDSKTYDIQYATLSIINPSIEALKFKFANEDVSTDEFERVINNDKPNIDRNKISSDDEASDIEESPDNLNVY</sequence>
<feature type="compositionally biased region" description="Basic and acidic residues" evidence="1">
    <location>
        <begin position="84"/>
        <end position="94"/>
    </location>
</feature>
<name>A0ABN7UIP7_GIGMA</name>
<comment type="caution">
    <text evidence="2">The sequence shown here is derived from an EMBL/GenBank/DDBJ whole genome shotgun (WGS) entry which is preliminary data.</text>
</comment>
<accession>A0ABN7UIP7</accession>
<protein>
    <submittedName>
        <fullName evidence="2">30470_t:CDS:1</fullName>
    </submittedName>
</protein>
<evidence type="ECO:0000313" key="3">
    <source>
        <dbReference type="Proteomes" id="UP000789901"/>
    </source>
</evidence>
<dbReference type="Proteomes" id="UP000789901">
    <property type="component" value="Unassembled WGS sequence"/>
</dbReference>
<dbReference type="EMBL" id="CAJVQB010003284">
    <property type="protein sequence ID" value="CAG8603569.1"/>
    <property type="molecule type" value="Genomic_DNA"/>
</dbReference>
<evidence type="ECO:0000256" key="1">
    <source>
        <dbReference type="SAM" id="MobiDB-lite"/>
    </source>
</evidence>
<evidence type="ECO:0000313" key="2">
    <source>
        <dbReference type="EMBL" id="CAG8603569.1"/>
    </source>
</evidence>
<keyword evidence="3" id="KW-1185">Reference proteome</keyword>
<organism evidence="2 3">
    <name type="scientific">Gigaspora margarita</name>
    <dbReference type="NCBI Taxonomy" id="4874"/>
    <lineage>
        <taxon>Eukaryota</taxon>
        <taxon>Fungi</taxon>
        <taxon>Fungi incertae sedis</taxon>
        <taxon>Mucoromycota</taxon>
        <taxon>Glomeromycotina</taxon>
        <taxon>Glomeromycetes</taxon>
        <taxon>Diversisporales</taxon>
        <taxon>Gigasporaceae</taxon>
        <taxon>Gigaspora</taxon>
    </lineage>
</organism>
<reference evidence="2 3" key="1">
    <citation type="submission" date="2021-06" db="EMBL/GenBank/DDBJ databases">
        <authorList>
            <person name="Kallberg Y."/>
            <person name="Tangrot J."/>
            <person name="Rosling A."/>
        </authorList>
    </citation>
    <scope>NUCLEOTIDE SEQUENCE [LARGE SCALE GENOMIC DNA]</scope>
    <source>
        <strain evidence="2 3">120-4 pot B 10/14</strain>
    </source>
</reference>
<gene>
    <name evidence="2" type="ORF">GMARGA_LOCUS7006</name>
</gene>